<dbReference type="RefSeq" id="WP_010916376.1">
    <property type="nucleotide sequence ID" value="NC_002689.2"/>
</dbReference>
<dbReference type="OrthoDB" id="27944at2157"/>
<dbReference type="Gene3D" id="3.40.50.1010">
    <property type="entry name" value="5'-nuclease"/>
    <property type="match status" value="1"/>
</dbReference>
<dbReference type="KEGG" id="tvo:TVG0128172"/>
<keyword evidence="3" id="KW-1277">Toxin-antitoxin system</keyword>
<evidence type="ECO:0000256" key="1">
    <source>
        <dbReference type="ARBA" id="ARBA00005858"/>
    </source>
</evidence>
<feature type="domain" description="PIN" evidence="8">
    <location>
        <begin position="1"/>
        <end position="101"/>
    </location>
</feature>
<dbReference type="NCBIfam" id="NF009148">
    <property type="entry name" value="PRK12496.1-5"/>
    <property type="match status" value="1"/>
</dbReference>
<dbReference type="GO" id="GO:0030688">
    <property type="term" value="C:preribosome, small subunit precursor"/>
    <property type="evidence" value="ECO:0007669"/>
    <property type="project" value="TreeGrafter"/>
</dbReference>
<dbReference type="STRING" id="273116.gene:9380889"/>
<comment type="function">
    <text evidence="7">Toxic component of a type II toxin-antitoxin (TA) system. Processes pre-16S-rRNA at its 3' end (the D-site) to yield the mature 3' end.</text>
</comment>
<sequence length="163" mass="18333">MKYVLDTSAIISRNINLLDGDLLFPSSVIGEIRKGKLKYMLDALFPMIRIVDPDQYYVRSVEDAAHKTGDLMNLSGTDIEVIAVAMQYGATIVTDDYSIQNVASALKIAFMNANIKSISKQISWVYRCTGCKKIFHEPVKVCDICGHNVKRHYDKKRSAVKKI</sequence>
<dbReference type="InterPro" id="IPR029060">
    <property type="entry name" value="PIN-like_dom_sf"/>
</dbReference>
<dbReference type="SMR" id="Q97CI0"/>
<dbReference type="AlphaFoldDB" id="Q97CI0"/>
<evidence type="ECO:0000256" key="4">
    <source>
        <dbReference type="ARBA" id="ARBA00022722"/>
    </source>
</evidence>
<organism evidence="9 10">
    <name type="scientific">Thermoplasma volcanium (strain ATCC 51530 / DSM 4299 / JCM 9571 / NBRC 15438 / GSS1)</name>
    <dbReference type="NCBI Taxonomy" id="273116"/>
    <lineage>
        <taxon>Archaea</taxon>
        <taxon>Methanobacteriati</taxon>
        <taxon>Thermoplasmatota</taxon>
        <taxon>Thermoplasmata</taxon>
        <taxon>Thermoplasmatales</taxon>
        <taxon>Thermoplasmataceae</taxon>
        <taxon>Thermoplasma</taxon>
    </lineage>
</organism>
<gene>
    <name evidence="9" type="ORF">TVG0128172</name>
</gene>
<accession>Q97CI0</accession>
<dbReference type="Proteomes" id="UP000001017">
    <property type="component" value="Chromosome"/>
</dbReference>
<dbReference type="SUPFAM" id="SSF88723">
    <property type="entry name" value="PIN domain-like"/>
    <property type="match status" value="1"/>
</dbReference>
<evidence type="ECO:0000259" key="8">
    <source>
        <dbReference type="SMART" id="SM00670"/>
    </source>
</evidence>
<dbReference type="HOGENOM" id="CLU_109674_1_0_2"/>
<dbReference type="SMART" id="SM00670">
    <property type="entry name" value="PINc"/>
    <property type="match status" value="1"/>
</dbReference>
<dbReference type="InterPro" id="IPR039907">
    <property type="entry name" value="NOB1"/>
</dbReference>
<dbReference type="InterPro" id="IPR033411">
    <property type="entry name" value="Ribonuclease_PIN"/>
</dbReference>
<keyword evidence="4" id="KW-0540">Nuclease</keyword>
<evidence type="ECO:0000256" key="7">
    <source>
        <dbReference type="ARBA" id="ARBA00045770"/>
    </source>
</evidence>
<dbReference type="GO" id="GO:0030490">
    <property type="term" value="P:maturation of SSU-rRNA"/>
    <property type="evidence" value="ECO:0007669"/>
    <property type="project" value="TreeGrafter"/>
</dbReference>
<dbReference type="FunFam" id="3.40.50.1010:FF:000020">
    <property type="entry name" value="20S-pre-rRNA D-site endonuclease NOB1"/>
    <property type="match status" value="1"/>
</dbReference>
<name>Q97CI0_THEVO</name>
<keyword evidence="6" id="KW-0378">Hydrolase</keyword>
<comment type="similarity">
    <text evidence="1">Belongs to the NOB1 family.</text>
</comment>
<keyword evidence="5" id="KW-0479">Metal-binding</keyword>
<dbReference type="PANTHER" id="PTHR12814:SF2">
    <property type="entry name" value="RNA-BINDING PROTEIN NOB1"/>
    <property type="match status" value="1"/>
</dbReference>
<dbReference type="Pfam" id="PF17146">
    <property type="entry name" value="PIN_6"/>
    <property type="match status" value="1"/>
</dbReference>
<dbReference type="PhylomeDB" id="Q97CI0"/>
<reference evidence="9 10" key="1">
    <citation type="journal article" date="1999" name="Proc. Jpn. Acad.">
        <title>Determination of the complete genomic DNA sequence of Thermoplasma volvanium GSS1.</title>
        <authorList>
            <person name="Kawashima T."/>
            <person name="Yamamoto Y."/>
            <person name="Aramaki H."/>
            <person name="Nunoshiba T."/>
            <person name="Kawamoto T."/>
            <person name="Watanabe K."/>
            <person name="Yamazaki M."/>
            <person name="Kanehori K."/>
            <person name="Amano N."/>
            <person name="Ohya Y."/>
            <person name="Makino K."/>
            <person name="Suzuki M."/>
        </authorList>
    </citation>
    <scope>NUCLEOTIDE SEQUENCE [LARGE SCALE GENOMIC DNA]</scope>
    <source>
        <strain evidence="10">ATCC 51530 / DSM 4299 / JCM 9571 / NBRC 15438 / GSS1</strain>
    </source>
</reference>
<dbReference type="CDD" id="cd09876">
    <property type="entry name" value="PIN_Nob1-like"/>
    <property type="match status" value="1"/>
</dbReference>
<dbReference type="Gene3D" id="2.20.28.10">
    <property type="match status" value="1"/>
</dbReference>
<dbReference type="PANTHER" id="PTHR12814">
    <property type="entry name" value="RNA-BINDING PROTEIN NOB1"/>
    <property type="match status" value="1"/>
</dbReference>
<dbReference type="GO" id="GO:0046872">
    <property type="term" value="F:metal ion binding"/>
    <property type="evidence" value="ECO:0007669"/>
    <property type="project" value="UniProtKB-KW"/>
</dbReference>
<proteinExistence type="inferred from homology"/>
<dbReference type="GO" id="GO:0004521">
    <property type="term" value="F:RNA endonuclease activity"/>
    <property type="evidence" value="ECO:0007669"/>
    <property type="project" value="UniProtKB-ARBA"/>
</dbReference>
<evidence type="ECO:0000313" key="9">
    <source>
        <dbReference type="EMBL" id="BAB59263.1"/>
    </source>
</evidence>
<dbReference type="GO" id="GO:0016787">
    <property type="term" value="F:hydrolase activity"/>
    <property type="evidence" value="ECO:0007669"/>
    <property type="project" value="UniProtKB-KW"/>
</dbReference>
<evidence type="ECO:0000256" key="3">
    <source>
        <dbReference type="ARBA" id="ARBA00022649"/>
    </source>
</evidence>
<evidence type="ECO:0000256" key="5">
    <source>
        <dbReference type="ARBA" id="ARBA00022723"/>
    </source>
</evidence>
<dbReference type="InterPro" id="IPR002716">
    <property type="entry name" value="PIN_dom"/>
</dbReference>
<dbReference type="GeneID" id="1441606"/>
<keyword evidence="10" id="KW-1185">Reference proteome</keyword>
<evidence type="ECO:0000313" key="10">
    <source>
        <dbReference type="Proteomes" id="UP000001017"/>
    </source>
</evidence>
<reference evidence="9 10" key="2">
    <citation type="journal article" date="2000" name="Proc. Natl. Acad. Sci. U.S.A.">
        <title>Archaeal adaptation to higher temperatures revealed by genomic sequence of Thermoplasma volcanium.</title>
        <authorList>
            <person name="Kawashima T."/>
            <person name="Amano N."/>
            <person name="Koike H."/>
            <person name="Makino S."/>
            <person name="Higuchi S."/>
            <person name="Kawashima-Ohya Y."/>
            <person name="Watanabe K."/>
            <person name="Yamazaki M."/>
            <person name="Kanehori K."/>
            <person name="Kawamoto T."/>
            <person name="Nunoshiba T."/>
            <person name="Yamamoto Y."/>
            <person name="Aramaki H."/>
            <person name="Makino K."/>
            <person name="Suzuki M."/>
        </authorList>
    </citation>
    <scope>NUCLEOTIDE SEQUENCE [LARGE SCALE GENOMIC DNA]</scope>
    <source>
        <strain evidence="10">ATCC 51530 / DSM 4299 / JCM 9571 / NBRC 15438 / GSS1</strain>
    </source>
</reference>
<dbReference type="DNASU" id="1441606"/>
<protein>
    <recommendedName>
        <fullName evidence="2">Endoribonuclease Nob1</fullName>
    </recommendedName>
</protein>
<dbReference type="PaxDb" id="273116-14324335"/>
<evidence type="ECO:0000256" key="2">
    <source>
        <dbReference type="ARBA" id="ARBA00021078"/>
    </source>
</evidence>
<dbReference type="eggNOG" id="arCOG00721">
    <property type="taxonomic scope" value="Archaea"/>
</dbReference>
<dbReference type="EMBL" id="BA000011">
    <property type="protein sequence ID" value="BAB59263.1"/>
    <property type="molecule type" value="Genomic_DNA"/>
</dbReference>
<evidence type="ECO:0000256" key="6">
    <source>
        <dbReference type="ARBA" id="ARBA00022801"/>
    </source>
</evidence>
<dbReference type="GO" id="GO:0005737">
    <property type="term" value="C:cytoplasm"/>
    <property type="evidence" value="ECO:0007669"/>
    <property type="project" value="UniProtKB-ARBA"/>
</dbReference>